<dbReference type="PANTHER" id="PTHR36169">
    <property type="entry name" value="ETHANOLAMINE UTILIZATION PROTEIN EUTQ"/>
    <property type="match status" value="1"/>
</dbReference>
<evidence type="ECO:0000313" key="3">
    <source>
        <dbReference type="Proteomes" id="UP000590412"/>
    </source>
</evidence>
<proteinExistence type="predicted"/>
<evidence type="ECO:0000313" key="2">
    <source>
        <dbReference type="EMBL" id="KAF6044221.1"/>
    </source>
</evidence>
<keyword evidence="1" id="KW-0732">Signal</keyword>
<dbReference type="EMBL" id="JABWAB010000011">
    <property type="protein sequence ID" value="KAF6044221.1"/>
    <property type="molecule type" value="Genomic_DNA"/>
</dbReference>
<dbReference type="OrthoDB" id="2152029at2759"/>
<dbReference type="InterPro" id="IPR010424">
    <property type="entry name" value="EutQ"/>
</dbReference>
<feature type="signal peptide" evidence="1">
    <location>
        <begin position="1"/>
        <end position="29"/>
    </location>
</feature>
<evidence type="ECO:0000256" key="1">
    <source>
        <dbReference type="SAM" id="SignalP"/>
    </source>
</evidence>
<organism evidence="2 3">
    <name type="scientific">Candida parapsilosis</name>
    <name type="common">Yeast</name>
    <dbReference type="NCBI Taxonomy" id="5480"/>
    <lineage>
        <taxon>Eukaryota</taxon>
        <taxon>Fungi</taxon>
        <taxon>Dikarya</taxon>
        <taxon>Ascomycota</taxon>
        <taxon>Saccharomycotina</taxon>
        <taxon>Pichiomycetes</taxon>
        <taxon>Debaryomycetaceae</taxon>
        <taxon>Candida/Lodderomyces clade</taxon>
        <taxon>Candida</taxon>
    </lineage>
</organism>
<dbReference type="Pfam" id="PF10340">
    <property type="entry name" value="Say1_Mug180"/>
    <property type="match status" value="1"/>
</dbReference>
<sequence length="429" mass="48385">MISLRGLLILVSIPIKLTLLAIRYPFVDGINEKVQNSLTNSLKVQFVRLALSLSVKDAAEVGVMKNCFIINRFLKFLYPGLTKLNNYGKRYDKQSIWLVEAKNRSKSDPIIIYCHGGGYIFETQPTQIEAVLSFYHLLDNERKQKTSILVQEYGLAGKGNFIGSQLYEVVATYNKLASEGNDNIVLMGDSAGGNLVIALLQYLKQQKNPKLPWPKSAVLISPWVKIVPDVYQMAPGHSYYENEKRDILNGRFAGNKGRMKAMFGVNDYKSLLVSPGNLPYKADDWSDIPTLNNKGFSTFVLVGEHEVFRDDILEWAKHAIQSTLVPQPDSNGVFDARVHEYKSDGQDKAYIDIVVEPWGIHDAVVLFENNIIRKLRKAPFLKVENLDKVEYFGVVKIVEFLNRTLIVGEETENLVRPVHTVMKSSPVSA</sequence>
<feature type="chain" id="PRO_5044694641" description="Alpha/beta hydrolase fold-3 domain-containing protein" evidence="1">
    <location>
        <begin position="30"/>
        <end position="429"/>
    </location>
</feature>
<protein>
    <recommendedName>
        <fullName evidence="4">Alpha/beta hydrolase fold-3 domain-containing protein</fullName>
    </recommendedName>
</protein>
<evidence type="ECO:0008006" key="4">
    <source>
        <dbReference type="Google" id="ProtNLM"/>
    </source>
</evidence>
<gene>
    <name evidence="2" type="ORF">FOB60_005314</name>
</gene>
<dbReference type="Gene3D" id="3.40.50.1820">
    <property type="entry name" value="alpha/beta hydrolase"/>
    <property type="match status" value="1"/>
</dbReference>
<accession>A0A8X7T8F3</accession>
<name>A0A8X7T8F3_CANPA</name>
<dbReference type="SUPFAM" id="SSF53474">
    <property type="entry name" value="alpha/beta-Hydrolases"/>
    <property type="match status" value="1"/>
</dbReference>
<comment type="caution">
    <text evidence="2">The sequence shown here is derived from an EMBL/GenBank/DDBJ whole genome shotgun (WGS) entry which is preliminary data.</text>
</comment>
<dbReference type="InterPro" id="IPR019436">
    <property type="entry name" value="Say1-like"/>
</dbReference>
<reference evidence="2" key="1">
    <citation type="submission" date="2020-03" db="EMBL/GenBank/DDBJ databases">
        <title>FDA dAtabase for Regulatory Grade micrObial Sequences (FDA-ARGOS): Supporting development and validation of Infectious Disease Dx tests.</title>
        <authorList>
            <person name="Campos J."/>
            <person name="Goldberg B."/>
            <person name="Tallon L."/>
            <person name="Sadzewicz L."/>
            <person name="Vavikolanu K."/>
            <person name="Mehta A."/>
            <person name="Aluvathingal J."/>
            <person name="Nadendla S."/>
            <person name="Nandy P."/>
            <person name="Geyer C."/>
            <person name="Yan Y."/>
            <person name="Sichtig H."/>
        </authorList>
    </citation>
    <scope>NUCLEOTIDE SEQUENCE [LARGE SCALE GENOMIC DNA]</scope>
    <source>
        <strain evidence="2">FDAARGOS_652</strain>
    </source>
</reference>
<dbReference type="AlphaFoldDB" id="A0A8X7T8F3"/>
<dbReference type="PANTHER" id="PTHR36169:SF1">
    <property type="entry name" value="ACETATE KINASE EUTQ"/>
    <property type="match status" value="1"/>
</dbReference>
<dbReference type="InterPro" id="IPR029058">
    <property type="entry name" value="AB_hydrolase_fold"/>
</dbReference>
<dbReference type="Proteomes" id="UP000590412">
    <property type="component" value="Unassembled WGS sequence"/>
</dbReference>